<feature type="compositionally biased region" description="Low complexity" evidence="1">
    <location>
        <begin position="869"/>
        <end position="885"/>
    </location>
</feature>
<dbReference type="OMA" id="NPRACEV"/>
<dbReference type="EMBL" id="CWKI01000001">
    <property type="protein sequence ID" value="CTR04583.1"/>
    <property type="molecule type" value="Genomic_DNA"/>
</dbReference>
<feature type="region of interest" description="Disordered" evidence="1">
    <location>
        <begin position="445"/>
        <end position="786"/>
    </location>
</feature>
<feature type="compositionally biased region" description="Polar residues" evidence="1">
    <location>
        <begin position="303"/>
        <end position="317"/>
    </location>
</feature>
<feature type="compositionally biased region" description="Basic residues" evidence="1">
    <location>
        <begin position="129"/>
        <end position="139"/>
    </location>
</feature>
<feature type="compositionally biased region" description="Low complexity" evidence="1">
    <location>
        <begin position="379"/>
        <end position="390"/>
    </location>
</feature>
<feature type="region of interest" description="Disordered" evidence="1">
    <location>
        <begin position="846"/>
        <end position="885"/>
    </location>
</feature>
<feature type="compositionally biased region" description="Polar residues" evidence="1">
    <location>
        <begin position="654"/>
        <end position="664"/>
    </location>
</feature>
<feature type="compositionally biased region" description="Acidic residues" evidence="1">
    <location>
        <begin position="924"/>
        <end position="933"/>
    </location>
</feature>
<reference evidence="2 4" key="1">
    <citation type="submission" date="2015-07" db="EMBL/GenBank/DDBJ databases">
        <authorList>
            <person name="Cajimat M.N.B."/>
            <person name="Milazzo M.L."/>
            <person name="Fulhorst C.F."/>
        </authorList>
    </citation>
    <scope>NUCLEOTIDE SEQUENCE [LARGE SCALE GENOMIC DNA]</scope>
    <source>
        <strain evidence="2">Single colony</strain>
    </source>
</reference>
<evidence type="ECO:0000313" key="4">
    <source>
        <dbReference type="Proteomes" id="UP000199069"/>
    </source>
</evidence>
<gene>
    <name evidence="2" type="primary">FGENESH: predicted gene_1.444</name>
    <name evidence="3" type="ORF">AAT19DRAFT_8871</name>
    <name evidence="2" type="ORF">BN2166_0004440</name>
</gene>
<dbReference type="EMBL" id="LCTV02000001">
    <property type="protein sequence ID" value="PRQ77803.1"/>
    <property type="molecule type" value="Genomic_DNA"/>
</dbReference>
<name>A0A0K3C6W4_RHOTO</name>
<feature type="region of interest" description="Disordered" evidence="1">
    <location>
        <begin position="1"/>
        <end position="256"/>
    </location>
</feature>
<dbReference type="Proteomes" id="UP000239560">
    <property type="component" value="Unassembled WGS sequence"/>
</dbReference>
<dbReference type="Proteomes" id="UP000199069">
    <property type="component" value="Unassembled WGS sequence"/>
</dbReference>
<feature type="compositionally biased region" description="Polar residues" evidence="1">
    <location>
        <begin position="761"/>
        <end position="779"/>
    </location>
</feature>
<feature type="compositionally biased region" description="Polar residues" evidence="1">
    <location>
        <begin position="582"/>
        <end position="595"/>
    </location>
</feature>
<evidence type="ECO:0000313" key="2">
    <source>
        <dbReference type="EMBL" id="CTR04583.1"/>
    </source>
</evidence>
<organism evidence="2 4">
    <name type="scientific">Rhodotorula toruloides</name>
    <name type="common">Yeast</name>
    <name type="synonym">Rhodosporidium toruloides</name>
    <dbReference type="NCBI Taxonomy" id="5286"/>
    <lineage>
        <taxon>Eukaryota</taxon>
        <taxon>Fungi</taxon>
        <taxon>Dikarya</taxon>
        <taxon>Basidiomycota</taxon>
        <taxon>Pucciniomycotina</taxon>
        <taxon>Microbotryomycetes</taxon>
        <taxon>Sporidiobolales</taxon>
        <taxon>Sporidiobolaceae</taxon>
        <taxon>Rhodotorula</taxon>
    </lineage>
</organism>
<feature type="compositionally biased region" description="Low complexity" evidence="1">
    <location>
        <begin position="329"/>
        <end position="348"/>
    </location>
</feature>
<feature type="compositionally biased region" description="Low complexity" evidence="1">
    <location>
        <begin position="665"/>
        <end position="694"/>
    </location>
</feature>
<feature type="compositionally biased region" description="Polar residues" evidence="1">
    <location>
        <begin position="212"/>
        <end position="225"/>
    </location>
</feature>
<keyword evidence="4" id="KW-1185">Reference proteome</keyword>
<feature type="compositionally biased region" description="Low complexity" evidence="1">
    <location>
        <begin position="711"/>
        <end position="754"/>
    </location>
</feature>
<dbReference type="AlphaFoldDB" id="A0A0K3C6W4"/>
<feature type="compositionally biased region" description="Acidic residues" evidence="1">
    <location>
        <begin position="559"/>
        <end position="578"/>
    </location>
</feature>
<dbReference type="OrthoDB" id="2537927at2759"/>
<feature type="compositionally biased region" description="Low complexity" evidence="1">
    <location>
        <begin position="17"/>
        <end position="49"/>
    </location>
</feature>
<reference evidence="3 5" key="2">
    <citation type="journal article" date="2018" name="Elife">
        <title>Functional genomics of lipid metabolism in the oleaginous yeast Rhodosporidium toruloides.</title>
        <authorList>
            <person name="Coradetti S.T."/>
            <person name="Pinel D."/>
            <person name="Geiselman G."/>
            <person name="Ito M."/>
            <person name="Mondo S."/>
            <person name="Reilly M.C."/>
            <person name="Cheng Y.F."/>
            <person name="Bauer S."/>
            <person name="Grigoriev I."/>
            <person name="Gladden J.M."/>
            <person name="Simmons B.A."/>
            <person name="Brem R."/>
            <person name="Arkin A.P."/>
            <person name="Skerker J.M."/>
        </authorList>
    </citation>
    <scope>NUCLEOTIDE SEQUENCE [LARGE SCALE GENOMIC DNA]</scope>
    <source>
        <strain evidence="3 5">NBRC 0880</strain>
    </source>
</reference>
<feature type="compositionally biased region" description="Basic and acidic residues" evidence="1">
    <location>
        <begin position="118"/>
        <end position="128"/>
    </location>
</feature>
<accession>A0A0K3C6W4</accession>
<feature type="compositionally biased region" description="Polar residues" evidence="1">
    <location>
        <begin position="503"/>
        <end position="516"/>
    </location>
</feature>
<evidence type="ECO:0000313" key="3">
    <source>
        <dbReference type="EMBL" id="PRQ77803.1"/>
    </source>
</evidence>
<feature type="compositionally biased region" description="Polar residues" evidence="1">
    <location>
        <begin position="481"/>
        <end position="493"/>
    </location>
</feature>
<feature type="region of interest" description="Disordered" evidence="1">
    <location>
        <begin position="912"/>
        <end position="947"/>
    </location>
</feature>
<feature type="region of interest" description="Disordered" evidence="1">
    <location>
        <begin position="1121"/>
        <end position="1153"/>
    </location>
</feature>
<evidence type="ECO:0000313" key="5">
    <source>
        <dbReference type="Proteomes" id="UP000239560"/>
    </source>
</evidence>
<proteinExistence type="predicted"/>
<feature type="region of interest" description="Disordered" evidence="1">
    <location>
        <begin position="280"/>
        <end position="427"/>
    </location>
</feature>
<evidence type="ECO:0000256" key="1">
    <source>
        <dbReference type="SAM" id="MobiDB-lite"/>
    </source>
</evidence>
<sequence length="1153" mass="119695">MGLFSRKKQRDHQPGPSTTSTSSGARASQPSSSSARDTHASSTSSTYSSLPPQHDPRYAGPASPPLPSPPERNRVFGALGSRATSSTLSLPAFGLDARASEPRRRQVSAMAVGAVNEPDAREEREKGKWSRWKLGRGSKQRRDSVSSSYGAGGGAGGEVDDGSGFVVKSFRTVSRVHEDPIPSRPSCSSIRPPQPTLPHLPTSAPPFDAHDSAQQQESLRSSLDYASSRPYPRRPSLATIGAPNPSTGTWDPAPSPTITAEAFRLASARSKSSVSLASLANGLEDPSSPVEGARPRFEPQRPASRTSRRGSSYSDQGTLVPPRPSFAMGQQSNGSSSSIHSRASSNASLQLGANGLPGPADGFDRSAGNARPTGALRPSESTFSVSSFTTAPEGRSGTSTPRPLSQVGGPSSAPPRRPGPAKRMSTDDSELRLIASYGDMISSSPPLGTPIELPASFHSHAAPFPTTRRTSFETPQKGDATRQTHTSTLSNAPSVAVQPPTPQSASGFSPVPQSKEAQGFVRPKRTSSLAPEGVKSVLRGMGVGGAKGKGKGKGWVSDSSDDEGEEETESDSDEDDEVPLSTIRSRSQTDLTLRSSMDGGSRPVLDQQQGLRHQPSGELEVLKDATSPVKSSFGADARRAALGVSPLQRRGSNRRSVSTLSFSTSMTVSQAAAADAVVASTPAPASPTRSAMRPPFQPRSVSNPSTPTIPPLSALSSSAASSATATPVPSPLFATSARDRSSASSGSGTASSSSVPHTPKDNNSPNVSDLNFSTTTSAHASKPSVKFDLGADEARWNKGRRMSTQSALGGGSFLHPPSSLGAPFAHRSNPSLPTCTGFGKPAVASVRGAPTHARTASALAPTPASRQPASNASTSGIGSSSSSTAVEETVYDRMKARHKAEAIEALKIGRDLNHPSGLVPDRERDDDDEDENEPLANLPTKGSVLGGQSTMSGMSGMFMHPMAMGMGGTYSPLAVAPPGVDPYLYASLPPDQKMSLHQRASQMMAMMQEAAVRAKAESVAGSVMGGSGSSEFGSSGGSLRGGHMPSMSLGSYDAFYGGMGGMYGQPQPQHTFQQQHHHMPSQSMHLPPFAPSFAMSQPFFQPQAHPGFYGMPAYAGSALGLPSGPASTVGMPAQRPSAAGRASSAVGTGQRRR</sequence>
<feature type="compositionally biased region" description="Basic residues" evidence="1">
    <location>
        <begin position="1"/>
        <end position="10"/>
    </location>
</feature>
<protein>
    <submittedName>
        <fullName evidence="2">Uncharacterized protein</fullName>
    </submittedName>
</protein>